<reference evidence="2 3" key="1">
    <citation type="submission" date="2017-03" db="EMBL/GenBank/DDBJ databases">
        <title>Genome analysis of strain PAMC 26577.</title>
        <authorList>
            <person name="Oh H.-M."/>
            <person name="Yang J.-A."/>
        </authorList>
    </citation>
    <scope>NUCLEOTIDE SEQUENCE [LARGE SCALE GENOMIC DNA]</scope>
    <source>
        <strain evidence="2 3">PAMC 26577</strain>
    </source>
</reference>
<accession>A0A242MWP5</accession>
<gene>
    <name evidence="2" type="ORF">PAMC26577_13610</name>
</gene>
<name>A0A242MWP5_CABSO</name>
<dbReference type="Proteomes" id="UP000195221">
    <property type="component" value="Unassembled WGS sequence"/>
</dbReference>
<feature type="compositionally biased region" description="Low complexity" evidence="1">
    <location>
        <begin position="38"/>
        <end position="50"/>
    </location>
</feature>
<sequence length="89" mass="8984">MIGSLIAASAVPLYADGQQQKPNKLESDSTPAYDEHNTTSPASATSSSVARDNALKPAPGKVSAGKEPPSGRKNGMGLDAGASSMSKKP</sequence>
<evidence type="ECO:0000313" key="3">
    <source>
        <dbReference type="Proteomes" id="UP000195221"/>
    </source>
</evidence>
<feature type="compositionally biased region" description="Basic and acidic residues" evidence="1">
    <location>
        <begin position="23"/>
        <end position="37"/>
    </location>
</feature>
<comment type="caution">
    <text evidence="2">The sequence shown here is derived from an EMBL/GenBank/DDBJ whole genome shotgun (WGS) entry which is preliminary data.</text>
</comment>
<dbReference type="AlphaFoldDB" id="A0A242MWP5"/>
<evidence type="ECO:0000256" key="1">
    <source>
        <dbReference type="SAM" id="MobiDB-lite"/>
    </source>
</evidence>
<protein>
    <submittedName>
        <fullName evidence="2">Uncharacterized protein</fullName>
    </submittedName>
</protein>
<dbReference type="EMBL" id="NBTZ01000052">
    <property type="protein sequence ID" value="OTP75306.1"/>
    <property type="molecule type" value="Genomic_DNA"/>
</dbReference>
<evidence type="ECO:0000313" key="2">
    <source>
        <dbReference type="EMBL" id="OTP75306.1"/>
    </source>
</evidence>
<organism evidence="2 3">
    <name type="scientific">Caballeronia sordidicola</name>
    <name type="common">Burkholderia sordidicola</name>
    <dbReference type="NCBI Taxonomy" id="196367"/>
    <lineage>
        <taxon>Bacteria</taxon>
        <taxon>Pseudomonadati</taxon>
        <taxon>Pseudomonadota</taxon>
        <taxon>Betaproteobacteria</taxon>
        <taxon>Burkholderiales</taxon>
        <taxon>Burkholderiaceae</taxon>
        <taxon>Caballeronia</taxon>
    </lineage>
</organism>
<proteinExistence type="predicted"/>
<feature type="region of interest" description="Disordered" evidence="1">
    <location>
        <begin position="9"/>
        <end position="89"/>
    </location>
</feature>